<proteinExistence type="predicted"/>
<name>A0A2A6BIN8_PRIPA</name>
<sequence length="72" mass="8364">MHLKEMRLASLSLLFLCLILGGHAHTVDELFPYKLAREGIDRGLSLCDHHRCCICFSEFTEEKLKQIQEDYP</sequence>
<evidence type="ECO:0000313" key="1">
    <source>
        <dbReference type="EnsemblMetazoa" id="PPA25719.1"/>
    </source>
</evidence>
<dbReference type="AlphaFoldDB" id="A0A2A6BIN8"/>
<accession>A0A8R1UFI5</accession>
<keyword evidence="2" id="KW-1185">Reference proteome</keyword>
<reference evidence="2" key="1">
    <citation type="journal article" date="2008" name="Nat. Genet.">
        <title>The Pristionchus pacificus genome provides a unique perspective on nematode lifestyle and parasitism.</title>
        <authorList>
            <person name="Dieterich C."/>
            <person name="Clifton S.W."/>
            <person name="Schuster L.N."/>
            <person name="Chinwalla A."/>
            <person name="Delehaunty K."/>
            <person name="Dinkelacker I."/>
            <person name="Fulton L."/>
            <person name="Fulton R."/>
            <person name="Godfrey J."/>
            <person name="Minx P."/>
            <person name="Mitreva M."/>
            <person name="Roeseler W."/>
            <person name="Tian H."/>
            <person name="Witte H."/>
            <person name="Yang S.P."/>
            <person name="Wilson R.K."/>
            <person name="Sommer R.J."/>
        </authorList>
    </citation>
    <scope>NUCLEOTIDE SEQUENCE [LARGE SCALE GENOMIC DNA]</scope>
    <source>
        <strain evidence="2">PS312</strain>
    </source>
</reference>
<accession>A0A2A6BIN8</accession>
<evidence type="ECO:0000313" key="2">
    <source>
        <dbReference type="Proteomes" id="UP000005239"/>
    </source>
</evidence>
<dbReference type="Proteomes" id="UP000005239">
    <property type="component" value="Unassembled WGS sequence"/>
</dbReference>
<organism evidence="1 2">
    <name type="scientific">Pristionchus pacificus</name>
    <name type="common">Parasitic nematode worm</name>
    <dbReference type="NCBI Taxonomy" id="54126"/>
    <lineage>
        <taxon>Eukaryota</taxon>
        <taxon>Metazoa</taxon>
        <taxon>Ecdysozoa</taxon>
        <taxon>Nematoda</taxon>
        <taxon>Chromadorea</taxon>
        <taxon>Rhabditida</taxon>
        <taxon>Rhabditina</taxon>
        <taxon>Diplogasteromorpha</taxon>
        <taxon>Diplogasteroidea</taxon>
        <taxon>Neodiplogasteridae</taxon>
        <taxon>Pristionchus</taxon>
    </lineage>
</organism>
<reference evidence="1" key="2">
    <citation type="submission" date="2022-06" db="UniProtKB">
        <authorList>
            <consortium name="EnsemblMetazoa"/>
        </authorList>
    </citation>
    <scope>IDENTIFICATION</scope>
    <source>
        <strain evidence="1">PS312</strain>
    </source>
</reference>
<dbReference type="EnsemblMetazoa" id="PPA25719.1">
    <property type="protein sequence ID" value="PPA25719.1"/>
    <property type="gene ID" value="WBGene00115273"/>
</dbReference>
<protein>
    <submittedName>
        <fullName evidence="1">Uncharacterized protein</fullName>
    </submittedName>
</protein>
<gene>
    <name evidence="1" type="primary">WBGene00115273</name>
</gene>